<reference evidence="1" key="2">
    <citation type="submission" date="2022-06" db="UniProtKB">
        <authorList>
            <consortium name="EnsemblMetazoa"/>
        </authorList>
    </citation>
    <scope>IDENTIFICATION</scope>
    <source>
        <strain evidence="1">DF5081</strain>
    </source>
</reference>
<accession>A0A8R1ED75</accession>
<dbReference type="EnsemblMetazoa" id="CJA34243.1">
    <property type="protein sequence ID" value="CJA34243.1"/>
    <property type="gene ID" value="WBGene00210090"/>
</dbReference>
<keyword evidence="2" id="KW-1185">Reference proteome</keyword>
<name>A0A8R1ED75_CAEJA</name>
<dbReference type="AlphaFoldDB" id="A0A8R1ED75"/>
<proteinExistence type="predicted"/>
<sequence length="79" mass="9384">MLLLPQRKEKKRQTNVFGVKKETKNGGTVPLHPGKGEYCMEEEEEKEERPTDRPSFFFSLFYLWCTGTYFDLGAWQFKE</sequence>
<organism evidence="1 2">
    <name type="scientific">Caenorhabditis japonica</name>
    <dbReference type="NCBI Taxonomy" id="281687"/>
    <lineage>
        <taxon>Eukaryota</taxon>
        <taxon>Metazoa</taxon>
        <taxon>Ecdysozoa</taxon>
        <taxon>Nematoda</taxon>
        <taxon>Chromadorea</taxon>
        <taxon>Rhabditida</taxon>
        <taxon>Rhabditina</taxon>
        <taxon>Rhabditomorpha</taxon>
        <taxon>Rhabditoidea</taxon>
        <taxon>Rhabditidae</taxon>
        <taxon>Peloderinae</taxon>
        <taxon>Caenorhabditis</taxon>
    </lineage>
</organism>
<evidence type="ECO:0000313" key="2">
    <source>
        <dbReference type="Proteomes" id="UP000005237"/>
    </source>
</evidence>
<protein>
    <submittedName>
        <fullName evidence="1">Uncharacterized protein</fullName>
    </submittedName>
</protein>
<reference evidence="2" key="1">
    <citation type="submission" date="2010-08" db="EMBL/GenBank/DDBJ databases">
        <authorList>
            <consortium name="Caenorhabditis japonica Sequencing Consortium"/>
            <person name="Wilson R.K."/>
        </authorList>
    </citation>
    <scope>NUCLEOTIDE SEQUENCE [LARGE SCALE GENOMIC DNA]</scope>
    <source>
        <strain evidence="2">DF5081</strain>
    </source>
</reference>
<evidence type="ECO:0000313" key="1">
    <source>
        <dbReference type="EnsemblMetazoa" id="CJA34243.1"/>
    </source>
</evidence>
<dbReference type="Proteomes" id="UP000005237">
    <property type="component" value="Unassembled WGS sequence"/>
</dbReference>